<dbReference type="Pfam" id="PF00023">
    <property type="entry name" value="Ank"/>
    <property type="match status" value="1"/>
</dbReference>
<proteinExistence type="predicted"/>
<dbReference type="Proteomes" id="UP000729402">
    <property type="component" value="Unassembled WGS sequence"/>
</dbReference>
<dbReference type="PROSITE" id="PS50088">
    <property type="entry name" value="ANK_REPEAT"/>
    <property type="match status" value="1"/>
</dbReference>
<organism evidence="2 3">
    <name type="scientific">Zizania palustris</name>
    <name type="common">Northern wild rice</name>
    <dbReference type="NCBI Taxonomy" id="103762"/>
    <lineage>
        <taxon>Eukaryota</taxon>
        <taxon>Viridiplantae</taxon>
        <taxon>Streptophyta</taxon>
        <taxon>Embryophyta</taxon>
        <taxon>Tracheophyta</taxon>
        <taxon>Spermatophyta</taxon>
        <taxon>Magnoliopsida</taxon>
        <taxon>Liliopsida</taxon>
        <taxon>Poales</taxon>
        <taxon>Poaceae</taxon>
        <taxon>BOP clade</taxon>
        <taxon>Oryzoideae</taxon>
        <taxon>Oryzeae</taxon>
        <taxon>Zizaniinae</taxon>
        <taxon>Zizania</taxon>
    </lineage>
</organism>
<name>A0A8J5WQR8_ZIZPA</name>
<accession>A0A8J5WQR8</accession>
<comment type="caution">
    <text evidence="2">The sequence shown here is derived from an EMBL/GenBank/DDBJ whole genome shotgun (WGS) entry which is preliminary data.</text>
</comment>
<dbReference type="EMBL" id="JAAALK010000080">
    <property type="protein sequence ID" value="KAG8093186.1"/>
    <property type="molecule type" value="Genomic_DNA"/>
</dbReference>
<protein>
    <submittedName>
        <fullName evidence="2">Uncharacterized protein</fullName>
    </submittedName>
</protein>
<feature type="repeat" description="ANK" evidence="1">
    <location>
        <begin position="99"/>
        <end position="134"/>
    </location>
</feature>
<evidence type="ECO:0000313" key="3">
    <source>
        <dbReference type="Proteomes" id="UP000729402"/>
    </source>
</evidence>
<reference evidence="2" key="1">
    <citation type="journal article" date="2021" name="bioRxiv">
        <title>Whole Genome Assembly and Annotation of Northern Wild Rice, Zizania palustris L., Supports a Whole Genome Duplication in the Zizania Genus.</title>
        <authorList>
            <person name="Haas M."/>
            <person name="Kono T."/>
            <person name="Macchietto M."/>
            <person name="Millas R."/>
            <person name="McGilp L."/>
            <person name="Shao M."/>
            <person name="Duquette J."/>
            <person name="Hirsch C.N."/>
            <person name="Kimball J."/>
        </authorList>
    </citation>
    <scope>NUCLEOTIDE SEQUENCE</scope>
    <source>
        <tissue evidence="2">Fresh leaf tissue</tissue>
    </source>
</reference>
<evidence type="ECO:0000256" key="1">
    <source>
        <dbReference type="PROSITE-ProRule" id="PRU00023"/>
    </source>
</evidence>
<keyword evidence="3" id="KW-1185">Reference proteome</keyword>
<keyword evidence="1" id="KW-0040">ANK repeat</keyword>
<sequence length="136" mass="13350">MGEPVIAVGSGGTEAEAEAVVVSARLLEMAADDDAAGLADLLAAHPSRADAPAPWYSPARGAEPLTPLMVAAAYGSVACLDVLLSPPYLVDPNCASGASLSSPLHVAAAGGAPSAPASVFRLLAAGADPALLDHLQ</sequence>
<gene>
    <name evidence="2" type="ORF">GUJ93_ZPchr0012g21031</name>
</gene>
<evidence type="ECO:0000313" key="2">
    <source>
        <dbReference type="EMBL" id="KAG8093186.1"/>
    </source>
</evidence>
<dbReference type="InterPro" id="IPR002110">
    <property type="entry name" value="Ankyrin_rpt"/>
</dbReference>
<dbReference type="OrthoDB" id="695270at2759"/>
<dbReference type="AlphaFoldDB" id="A0A8J5WQR8"/>
<reference evidence="2" key="2">
    <citation type="submission" date="2021-02" db="EMBL/GenBank/DDBJ databases">
        <authorList>
            <person name="Kimball J.A."/>
            <person name="Haas M.W."/>
            <person name="Macchietto M."/>
            <person name="Kono T."/>
            <person name="Duquette J."/>
            <person name="Shao M."/>
        </authorList>
    </citation>
    <scope>NUCLEOTIDE SEQUENCE</scope>
    <source>
        <tissue evidence="2">Fresh leaf tissue</tissue>
    </source>
</reference>